<reference evidence="4" key="1">
    <citation type="submission" date="2016-06" db="UniProtKB">
        <authorList>
            <consortium name="WormBaseParasite"/>
        </authorList>
    </citation>
    <scope>IDENTIFICATION</scope>
</reference>
<dbReference type="WBParaSite" id="ECPE_0000062901-mRNA-1">
    <property type="protein sequence ID" value="ECPE_0000062901-mRNA-1"/>
    <property type="gene ID" value="ECPE_0000062901"/>
</dbReference>
<keyword evidence="3" id="KW-1185">Reference proteome</keyword>
<protein>
    <submittedName>
        <fullName evidence="2 4">Uncharacterized protein</fullName>
    </submittedName>
</protein>
<dbReference type="AlphaFoldDB" id="A0A183A0Z4"/>
<gene>
    <name evidence="2" type="ORF">ECPE_LOCUS629</name>
</gene>
<dbReference type="EMBL" id="UZAN01002367">
    <property type="protein sequence ID" value="VDP25767.1"/>
    <property type="molecule type" value="Genomic_DNA"/>
</dbReference>
<dbReference type="Proteomes" id="UP000272942">
    <property type="component" value="Unassembled WGS sequence"/>
</dbReference>
<feature type="region of interest" description="Disordered" evidence="1">
    <location>
        <begin position="180"/>
        <end position="221"/>
    </location>
</feature>
<evidence type="ECO:0000313" key="3">
    <source>
        <dbReference type="Proteomes" id="UP000272942"/>
    </source>
</evidence>
<evidence type="ECO:0000313" key="2">
    <source>
        <dbReference type="EMBL" id="VDP25767.1"/>
    </source>
</evidence>
<reference evidence="2 3" key="2">
    <citation type="submission" date="2018-11" db="EMBL/GenBank/DDBJ databases">
        <authorList>
            <consortium name="Pathogen Informatics"/>
        </authorList>
    </citation>
    <scope>NUCLEOTIDE SEQUENCE [LARGE SCALE GENOMIC DNA]</scope>
    <source>
        <strain evidence="2 3">Egypt</strain>
    </source>
</reference>
<name>A0A183A0Z4_9TREM</name>
<evidence type="ECO:0000256" key="1">
    <source>
        <dbReference type="SAM" id="MobiDB-lite"/>
    </source>
</evidence>
<feature type="compositionally biased region" description="Low complexity" evidence="1">
    <location>
        <begin position="75"/>
        <end position="85"/>
    </location>
</feature>
<organism evidence="4">
    <name type="scientific">Echinostoma caproni</name>
    <dbReference type="NCBI Taxonomy" id="27848"/>
    <lineage>
        <taxon>Eukaryota</taxon>
        <taxon>Metazoa</taxon>
        <taxon>Spiralia</taxon>
        <taxon>Lophotrochozoa</taxon>
        <taxon>Platyhelminthes</taxon>
        <taxon>Trematoda</taxon>
        <taxon>Digenea</taxon>
        <taxon>Plagiorchiida</taxon>
        <taxon>Echinostomata</taxon>
        <taxon>Echinostomatoidea</taxon>
        <taxon>Echinostomatidae</taxon>
        <taxon>Echinostoma</taxon>
    </lineage>
</organism>
<evidence type="ECO:0000313" key="4">
    <source>
        <dbReference type="WBParaSite" id="ECPE_0000062901-mRNA-1"/>
    </source>
</evidence>
<accession>A0A183A0Z4</accession>
<feature type="compositionally biased region" description="Basic and acidic residues" evidence="1">
    <location>
        <begin position="203"/>
        <end position="216"/>
    </location>
</feature>
<feature type="region of interest" description="Disordered" evidence="1">
    <location>
        <begin position="74"/>
        <end position="104"/>
    </location>
</feature>
<sequence length="310" mass="33744">MDASLQSTTNSLTMPSVIGSQCEQTSTAEAIVSADIPSDAGLEFTRWAGEIRRSLAEVRPDIPGVNLELIDQCESTSVSPSSAGAPSPPHREAKHSPSPPDHSAFHLNFKQRDETQESFPCVPTFSFSPVVKDLDFGVSLSFGPMLTSTQQPDEFDWDKENLSDVSLDWNGELAGTSLPTSRPVISWPEPVPQFASRSGKRLSAPDRDEHDEEGTKRPVTAELCSKKNTIDPDFRVPGPAVSDWKARASSKLVRFSALGSMNLPEIRNADCSTPSTSVTLTAQPIPTVSRFGLKRLCDVQLTNEDFEIDL</sequence>
<proteinExistence type="predicted"/>